<reference evidence="1" key="1">
    <citation type="submission" date="2017-07" db="EMBL/GenBank/DDBJ databases">
        <authorList>
            <person name="Mikheyev A."/>
            <person name="Grau M."/>
        </authorList>
    </citation>
    <scope>NUCLEOTIDE SEQUENCE</scope>
    <source>
        <tissue evidence="1">Venom_gland</tissue>
    </source>
</reference>
<sequence length="116" mass="12880">MKVSLHSLECELSLPSPTSASKSVVPQQPLFPVRMAPEGTSLGTFWRHQEKKKHPGQMERTGARLEIVRYGPYPAPHHSTLFLEELKLNRISILLLPNPAQLAQFLTGLAKLGQAC</sequence>
<dbReference type="EMBL" id="IACK01026341">
    <property type="protein sequence ID" value="LAA71495.1"/>
    <property type="molecule type" value="Transcribed_RNA"/>
</dbReference>
<proteinExistence type="predicted"/>
<name>A0A2D4HHS4_MICLE</name>
<organism evidence="1">
    <name type="scientific">Micrurus lemniscatus lemniscatus</name>
    <dbReference type="NCBI Taxonomy" id="129467"/>
    <lineage>
        <taxon>Eukaryota</taxon>
        <taxon>Metazoa</taxon>
        <taxon>Chordata</taxon>
        <taxon>Craniata</taxon>
        <taxon>Vertebrata</taxon>
        <taxon>Euteleostomi</taxon>
        <taxon>Lepidosauria</taxon>
        <taxon>Squamata</taxon>
        <taxon>Bifurcata</taxon>
        <taxon>Unidentata</taxon>
        <taxon>Episquamata</taxon>
        <taxon>Toxicofera</taxon>
        <taxon>Serpentes</taxon>
        <taxon>Colubroidea</taxon>
        <taxon>Elapidae</taxon>
        <taxon>Elapinae</taxon>
        <taxon>Micrurus</taxon>
    </lineage>
</organism>
<evidence type="ECO:0000313" key="1">
    <source>
        <dbReference type="EMBL" id="LAA71497.1"/>
    </source>
</evidence>
<accession>A0A2D4HHS4</accession>
<dbReference type="EMBL" id="IACK01026342">
    <property type="protein sequence ID" value="LAA71497.1"/>
    <property type="molecule type" value="Transcribed_RNA"/>
</dbReference>
<reference evidence="1" key="2">
    <citation type="submission" date="2017-11" db="EMBL/GenBank/DDBJ databases">
        <title>Coralsnake Venomics: Analyses of Venom Gland Transcriptomes and Proteomes of Six Brazilian Taxa.</title>
        <authorList>
            <person name="Aird S.D."/>
            <person name="Jorge da Silva N."/>
            <person name="Qiu L."/>
            <person name="Villar-Briones A."/>
            <person name="Aparecida-Saddi V."/>
            <person name="Campos-Telles M.P."/>
            <person name="Grau M."/>
            <person name="Mikheyev A.S."/>
        </authorList>
    </citation>
    <scope>NUCLEOTIDE SEQUENCE</scope>
    <source>
        <tissue evidence="1">Venom_gland</tissue>
    </source>
</reference>
<protein>
    <submittedName>
        <fullName evidence="1">Uncharacterized protein</fullName>
    </submittedName>
</protein>
<dbReference type="AlphaFoldDB" id="A0A2D4HHS4"/>